<dbReference type="EMBL" id="JACHKS010000002">
    <property type="protein sequence ID" value="MBB6332390.1"/>
    <property type="molecule type" value="Genomic_DNA"/>
</dbReference>
<protein>
    <submittedName>
        <fullName evidence="2">Uncharacterized protein</fullName>
    </submittedName>
</protein>
<sequence length="208" mass="24227">MDKNSKAITCFLFLLISFGINAQTNYTFDYKFLIKSSLSSVNKSELIINSENPDYVMYKYNDEISKLFDYENNEVIKLNHKTEPSKSIYKFISSQKLSLQNGLIVDDIIVEKISENKYLIECLLTNNSIKTKIKLTVKLKPWDKDLIRFYFTDLDDDTDKRLIASLKAKLNGNYNFIIESYTMDYKGIKISNSIKNIEKVLLKIAFQN</sequence>
<name>A0ABR6Q355_9FLAO</name>
<gene>
    <name evidence="2" type="ORF">HNP24_003382</name>
</gene>
<feature type="signal peptide" evidence="1">
    <location>
        <begin position="1"/>
        <end position="22"/>
    </location>
</feature>
<dbReference type="Proteomes" id="UP000587367">
    <property type="component" value="Unassembled WGS sequence"/>
</dbReference>
<proteinExistence type="predicted"/>
<evidence type="ECO:0000256" key="1">
    <source>
        <dbReference type="SAM" id="SignalP"/>
    </source>
</evidence>
<dbReference type="RefSeq" id="WP_184558696.1">
    <property type="nucleotide sequence ID" value="NZ_JACHKS010000002.1"/>
</dbReference>
<reference evidence="2 3" key="1">
    <citation type="submission" date="2020-08" db="EMBL/GenBank/DDBJ databases">
        <title>Functional genomics of gut bacteria from endangered species of beetles.</title>
        <authorList>
            <person name="Carlos-Shanley C."/>
        </authorList>
    </citation>
    <scope>NUCLEOTIDE SEQUENCE [LARGE SCALE GENOMIC DNA]</scope>
    <source>
        <strain evidence="2 3">S00068</strain>
    </source>
</reference>
<accession>A0ABR6Q355</accession>
<organism evidence="2 3">
    <name type="scientific">Chryseobacterium sediminis</name>
    <dbReference type="NCBI Taxonomy" id="1679494"/>
    <lineage>
        <taxon>Bacteria</taxon>
        <taxon>Pseudomonadati</taxon>
        <taxon>Bacteroidota</taxon>
        <taxon>Flavobacteriia</taxon>
        <taxon>Flavobacteriales</taxon>
        <taxon>Weeksellaceae</taxon>
        <taxon>Chryseobacterium group</taxon>
        <taxon>Chryseobacterium</taxon>
    </lineage>
</organism>
<feature type="chain" id="PRO_5046775153" evidence="1">
    <location>
        <begin position="23"/>
        <end position="208"/>
    </location>
</feature>
<comment type="caution">
    <text evidence="2">The sequence shown here is derived from an EMBL/GenBank/DDBJ whole genome shotgun (WGS) entry which is preliminary data.</text>
</comment>
<evidence type="ECO:0000313" key="2">
    <source>
        <dbReference type="EMBL" id="MBB6332390.1"/>
    </source>
</evidence>
<keyword evidence="1" id="KW-0732">Signal</keyword>
<keyword evidence="3" id="KW-1185">Reference proteome</keyword>
<evidence type="ECO:0000313" key="3">
    <source>
        <dbReference type="Proteomes" id="UP000587367"/>
    </source>
</evidence>